<gene>
    <name evidence="1" type="ORF">OG327_31215</name>
</gene>
<accession>A0AAU2K048</accession>
<protein>
    <submittedName>
        <fullName evidence="1">Terpene synthase family protein</fullName>
    </submittedName>
</protein>
<reference evidence="1" key="1">
    <citation type="submission" date="2022-10" db="EMBL/GenBank/DDBJ databases">
        <title>The complete genomes of actinobacterial strains from the NBC collection.</title>
        <authorList>
            <person name="Joergensen T.S."/>
            <person name="Alvarez Arevalo M."/>
            <person name="Sterndorff E.B."/>
            <person name="Faurdal D."/>
            <person name="Vuksanovic O."/>
            <person name="Mourched A.-S."/>
            <person name="Charusanti P."/>
            <person name="Shaw S."/>
            <person name="Blin K."/>
            <person name="Weber T."/>
        </authorList>
    </citation>
    <scope>NUCLEOTIDE SEQUENCE</scope>
    <source>
        <strain evidence="1">NBC_00049</strain>
    </source>
</reference>
<evidence type="ECO:0000313" key="1">
    <source>
        <dbReference type="EMBL" id="WTU77438.1"/>
    </source>
</evidence>
<proteinExistence type="predicted"/>
<dbReference type="SUPFAM" id="SSF48576">
    <property type="entry name" value="Terpenoid synthases"/>
    <property type="match status" value="1"/>
</dbReference>
<sequence>MVEFRVPPRYCPLPPSTPHPAQETLEKQALGWLAAQHLFTQPGVRERAADTKSHILIAQITPDAPIDRTQPGVDWAYLMFLFDDLRTDLGPTATNTADLMNWLYDWVEVLSRPDSPPPATAGRDPLMLAFAALSRRVRACTTQELWRRWVDTHRLFCWGALWESAQRTTRTATSFDAFLSARAYLAGSPLPLLAGEIAHDLRVPEAERNHPLVRAAVEAAWMMVGLDDDIYSLPKEGLEAAEAGRDPDAEPSAVPIIKRELRCDTATAVNQLVDYRDRIMLLLIRLRERANQCRLSGDTLAYLDLALCEVRVDAIDWPPLAPRYTAPVGKSEEPIHLIWSATTDRPPSDGTALPFPAISWWWDHIH</sequence>
<dbReference type="Gene3D" id="1.10.600.10">
    <property type="entry name" value="Farnesyl Diphosphate Synthase"/>
    <property type="match status" value="1"/>
</dbReference>
<dbReference type="AlphaFoldDB" id="A0AAU2K048"/>
<dbReference type="Pfam" id="PF19086">
    <property type="entry name" value="Terpene_syn_C_2"/>
    <property type="match status" value="1"/>
</dbReference>
<dbReference type="EMBL" id="CP108264">
    <property type="protein sequence ID" value="WTU77438.1"/>
    <property type="molecule type" value="Genomic_DNA"/>
</dbReference>
<dbReference type="InterPro" id="IPR008949">
    <property type="entry name" value="Isoprenoid_synthase_dom_sf"/>
</dbReference>
<organism evidence="1">
    <name type="scientific">Streptomyces sp. NBC_00049</name>
    <dbReference type="NCBI Taxonomy" id="2903617"/>
    <lineage>
        <taxon>Bacteria</taxon>
        <taxon>Bacillati</taxon>
        <taxon>Actinomycetota</taxon>
        <taxon>Actinomycetes</taxon>
        <taxon>Kitasatosporales</taxon>
        <taxon>Streptomycetaceae</taxon>
        <taxon>Streptomyces</taxon>
    </lineage>
</organism>
<name>A0AAU2K048_9ACTN</name>